<comment type="caution">
    <text evidence="1">The sequence shown here is derived from an EMBL/GenBank/DDBJ whole genome shotgun (WGS) entry which is preliminary data.</text>
</comment>
<organism evidence="1 2">
    <name type="scientific">Paenibacillus allorhizoplanae</name>
    <dbReference type="NCBI Taxonomy" id="2905648"/>
    <lineage>
        <taxon>Bacteria</taxon>
        <taxon>Bacillati</taxon>
        <taxon>Bacillota</taxon>
        <taxon>Bacilli</taxon>
        <taxon>Bacillales</taxon>
        <taxon>Paenibacillaceae</taxon>
        <taxon>Paenibacillus</taxon>
    </lineage>
</organism>
<sequence>MPAFTTILNLLKKIMPGDKNDTFNIQTMLNDNWDKIDAAVGLKNGNADVRVATTANITLSGLQTIDGVSVAVNDRVLVKNQTTASQNGPYVVQSTAWIRSADADTSAKIASGISVFVKEGTVNQKTEWRMTNIGVVTLGTTALTFQVPSQPGMAPLASPALTGVPTAPTAAIGTNTTQVSTTAFVQAALAALVNSSPAALDTLNELAAALGNDANFATTMTNALALKAPLASPTFTGVPAVPTATAGTNTTQAASTAFVEAVRVALAAADALKAPLASPALTGIPTVPTAAVGTNTAQVASTSFVQSATKNIGANNTEVVKNRAVWLDKDTRTTTTTYSAGKLTRVEEKDASTVVKSTDLNYDGSSRLSTVIETAGGETVTYTITYDGSDNISTITKAVT</sequence>
<name>A0ABN8GB06_9BACL</name>
<dbReference type="RefSeq" id="WP_236287051.1">
    <property type="nucleotide sequence ID" value="NZ_CAKMMW010000005.1"/>
</dbReference>
<gene>
    <name evidence="1" type="ORF">PAECIP111891_02195</name>
</gene>
<keyword evidence="2" id="KW-1185">Reference proteome</keyword>
<dbReference type="EMBL" id="CAKMMW010000005">
    <property type="protein sequence ID" value="CAH1202998.1"/>
    <property type="molecule type" value="Genomic_DNA"/>
</dbReference>
<dbReference type="PANTHER" id="PTHR35191:SF1">
    <property type="entry name" value="PROPHAGE SIDE TAIL FIBER PROTEIN HOMOLOG STFQ-RELATED"/>
    <property type="match status" value="1"/>
</dbReference>
<proteinExistence type="predicted"/>
<dbReference type="InterPro" id="IPR051934">
    <property type="entry name" value="Phage_Tail_Fiber_Structural"/>
</dbReference>
<accession>A0ABN8GB06</accession>
<protein>
    <submittedName>
        <fullName evidence="1">Uncharacterized protein</fullName>
    </submittedName>
</protein>
<reference evidence="1" key="1">
    <citation type="submission" date="2022-01" db="EMBL/GenBank/DDBJ databases">
        <authorList>
            <person name="Criscuolo A."/>
        </authorList>
    </citation>
    <scope>NUCLEOTIDE SEQUENCE</scope>
    <source>
        <strain evidence="1">CIP111891</strain>
    </source>
</reference>
<evidence type="ECO:0000313" key="1">
    <source>
        <dbReference type="EMBL" id="CAH1202998.1"/>
    </source>
</evidence>
<dbReference type="PANTHER" id="PTHR35191">
    <property type="entry name" value="PROPHAGE SIDE TAIL FIBER PROTEIN HOMOLOG STFQ-RELATED"/>
    <property type="match status" value="1"/>
</dbReference>
<dbReference type="Proteomes" id="UP000838821">
    <property type="component" value="Unassembled WGS sequence"/>
</dbReference>
<evidence type="ECO:0000313" key="2">
    <source>
        <dbReference type="Proteomes" id="UP000838821"/>
    </source>
</evidence>